<dbReference type="AlphaFoldDB" id="A0A6C0JBP2"/>
<reference evidence="1" key="1">
    <citation type="journal article" date="2020" name="Nature">
        <title>Giant virus diversity and host interactions through global metagenomics.</title>
        <authorList>
            <person name="Schulz F."/>
            <person name="Roux S."/>
            <person name="Paez-Espino D."/>
            <person name="Jungbluth S."/>
            <person name="Walsh D.A."/>
            <person name="Denef V.J."/>
            <person name="McMahon K.D."/>
            <person name="Konstantinidis K.T."/>
            <person name="Eloe-Fadrosh E.A."/>
            <person name="Kyrpides N.C."/>
            <person name="Woyke T."/>
        </authorList>
    </citation>
    <scope>NUCLEOTIDE SEQUENCE</scope>
    <source>
        <strain evidence="1">GVMAG-M-3300025860-20</strain>
    </source>
</reference>
<name>A0A6C0JBP2_9ZZZZ</name>
<sequence length="184" mass="21470">MTWDKFIEKIPRFNNNIIKDDMKVYLLNPYNTVDCVSDKITTAGDGCCTRWGLNFQVNVPSYRYNVTHDEKDYDAICLSDLTIETGSWGKGSKVDFENEAEDRRDLKTFLQMICPYDIIKYHLGNELIPYSYTEVHTYYDYNYQDNSKLFADVVENLFGGLVLIEIEEDPDFMDSYEIAAYGQD</sequence>
<protein>
    <submittedName>
        <fullName evidence="1">Uncharacterized protein</fullName>
    </submittedName>
</protein>
<proteinExistence type="predicted"/>
<accession>A0A6C0JBP2</accession>
<evidence type="ECO:0000313" key="1">
    <source>
        <dbReference type="EMBL" id="QHU01014.1"/>
    </source>
</evidence>
<organism evidence="1">
    <name type="scientific">viral metagenome</name>
    <dbReference type="NCBI Taxonomy" id="1070528"/>
    <lineage>
        <taxon>unclassified sequences</taxon>
        <taxon>metagenomes</taxon>
        <taxon>organismal metagenomes</taxon>
    </lineage>
</organism>
<dbReference type="EMBL" id="MN740333">
    <property type="protein sequence ID" value="QHU01014.1"/>
    <property type="molecule type" value="Genomic_DNA"/>
</dbReference>